<dbReference type="InterPro" id="IPR016024">
    <property type="entry name" value="ARM-type_fold"/>
</dbReference>
<dbReference type="GO" id="GO:0035825">
    <property type="term" value="P:homologous recombination"/>
    <property type="evidence" value="ECO:0007669"/>
    <property type="project" value="UniProtKB-ARBA"/>
</dbReference>
<organism evidence="8 9">
    <name type="scientific">Dendrobium thyrsiflorum</name>
    <name type="common">Pinecone-like raceme dendrobium</name>
    <name type="synonym">Orchid</name>
    <dbReference type="NCBI Taxonomy" id="117978"/>
    <lineage>
        <taxon>Eukaryota</taxon>
        <taxon>Viridiplantae</taxon>
        <taxon>Streptophyta</taxon>
        <taxon>Embryophyta</taxon>
        <taxon>Tracheophyta</taxon>
        <taxon>Spermatophyta</taxon>
        <taxon>Magnoliopsida</taxon>
        <taxon>Liliopsida</taxon>
        <taxon>Asparagales</taxon>
        <taxon>Orchidaceae</taxon>
        <taxon>Epidendroideae</taxon>
        <taxon>Malaxideae</taxon>
        <taxon>Dendrobiinae</taxon>
        <taxon>Dendrobium</taxon>
    </lineage>
</organism>
<keyword evidence="3" id="KW-0227">DNA damage</keyword>
<keyword evidence="9" id="KW-1185">Reference proteome</keyword>
<evidence type="ECO:0000256" key="4">
    <source>
        <dbReference type="ARBA" id="ARBA00022776"/>
    </source>
</evidence>
<comment type="subcellular location">
    <subcellularLocation>
        <location evidence="1">Nucleus</location>
    </subcellularLocation>
</comment>
<dbReference type="GO" id="GO:0005634">
    <property type="term" value="C:nucleus"/>
    <property type="evidence" value="ECO:0007669"/>
    <property type="project" value="UniProtKB-SubCell"/>
</dbReference>
<dbReference type="Proteomes" id="UP001552299">
    <property type="component" value="Unassembled WGS sequence"/>
</dbReference>
<keyword evidence="7" id="KW-0131">Cell cycle</keyword>
<dbReference type="Pfam" id="PF20168">
    <property type="entry name" value="PDS5"/>
    <property type="match status" value="1"/>
</dbReference>
<evidence type="ECO:0000313" key="8">
    <source>
        <dbReference type="EMBL" id="KAL0905038.1"/>
    </source>
</evidence>
<dbReference type="GO" id="GO:0007064">
    <property type="term" value="P:mitotic sister chromatid cohesion"/>
    <property type="evidence" value="ECO:0007669"/>
    <property type="project" value="UniProtKB-ARBA"/>
</dbReference>
<evidence type="ECO:0000256" key="2">
    <source>
        <dbReference type="ARBA" id="ARBA00022618"/>
    </source>
</evidence>
<dbReference type="GO" id="GO:0006281">
    <property type="term" value="P:DNA repair"/>
    <property type="evidence" value="ECO:0007669"/>
    <property type="project" value="UniProtKB-KW"/>
</dbReference>
<name>A0ABD0TZR9_DENTH</name>
<comment type="caution">
    <text evidence="8">The sequence shown here is derived from an EMBL/GenBank/DDBJ whole genome shotgun (WGS) entry which is preliminary data.</text>
</comment>
<keyword evidence="4" id="KW-0498">Mitosis</keyword>
<dbReference type="PANTHER" id="PTHR12663:SF3">
    <property type="entry name" value="SISTER CHROMATID COHESION PROTEIN PDS5 HOMOLOG C"/>
    <property type="match status" value="1"/>
</dbReference>
<sequence length="238" mass="26573">MCEGGRAFVRAFLPTQKQNRAPGGVVRSFSACMPGKSRTLGSVVFCVPTRDQEHGALIAEPATSLLCTSVQMSPIDLMLDDGVKDIRNKLDLLGHLDMDVKVSIAYCLRKITRITTPDAPYDDDIMNEIFGLIVGAFKNLDEMSSNSYPKRVSILEIVAKVESYILMLDLYCDDLILEMFKHFLKTIRSKHSDTVFSSMETIMTLVLKETESISAQLLSCLLDDVKVVEKNILQQPRC</sequence>
<evidence type="ECO:0000256" key="6">
    <source>
        <dbReference type="ARBA" id="ARBA00023242"/>
    </source>
</evidence>
<keyword evidence="2" id="KW-0132">Cell division</keyword>
<protein>
    <submittedName>
        <fullName evidence="8">Uncharacterized protein</fullName>
    </submittedName>
</protein>
<dbReference type="PANTHER" id="PTHR12663">
    <property type="entry name" value="ANDROGEN INDUCED INHIBITOR OF PROLIFERATION AS3 / PDS5-RELATED"/>
    <property type="match status" value="1"/>
</dbReference>
<keyword evidence="6" id="KW-0539">Nucleus</keyword>
<dbReference type="SUPFAM" id="SSF48371">
    <property type="entry name" value="ARM repeat"/>
    <property type="match status" value="1"/>
</dbReference>
<accession>A0ABD0TZR9</accession>
<evidence type="ECO:0000256" key="7">
    <source>
        <dbReference type="ARBA" id="ARBA00023306"/>
    </source>
</evidence>
<reference evidence="8 9" key="1">
    <citation type="journal article" date="2024" name="Plant Biotechnol. J.">
        <title>Dendrobium thyrsiflorum genome and its molecular insights into genes involved in important horticultural traits.</title>
        <authorList>
            <person name="Chen B."/>
            <person name="Wang J.Y."/>
            <person name="Zheng P.J."/>
            <person name="Li K.L."/>
            <person name="Liang Y.M."/>
            <person name="Chen X.F."/>
            <person name="Zhang C."/>
            <person name="Zhao X."/>
            <person name="He X."/>
            <person name="Zhang G.Q."/>
            <person name="Liu Z.J."/>
            <person name="Xu Q."/>
        </authorList>
    </citation>
    <scope>NUCLEOTIDE SEQUENCE [LARGE SCALE GENOMIC DNA]</scope>
    <source>
        <strain evidence="8">GZMU011</strain>
    </source>
</reference>
<evidence type="ECO:0000256" key="5">
    <source>
        <dbReference type="ARBA" id="ARBA00023204"/>
    </source>
</evidence>
<keyword evidence="5" id="KW-0234">DNA repair</keyword>
<dbReference type="AlphaFoldDB" id="A0ABD0TZR9"/>
<gene>
    <name evidence="8" type="ORF">M5K25_027209</name>
</gene>
<dbReference type="GO" id="GO:0051301">
    <property type="term" value="P:cell division"/>
    <property type="evidence" value="ECO:0007669"/>
    <property type="project" value="UniProtKB-KW"/>
</dbReference>
<evidence type="ECO:0000313" key="9">
    <source>
        <dbReference type="Proteomes" id="UP001552299"/>
    </source>
</evidence>
<dbReference type="InterPro" id="IPR039776">
    <property type="entry name" value="Pds5"/>
</dbReference>
<dbReference type="EMBL" id="JANQDX010000019">
    <property type="protein sequence ID" value="KAL0905038.1"/>
    <property type="molecule type" value="Genomic_DNA"/>
</dbReference>
<evidence type="ECO:0000256" key="1">
    <source>
        <dbReference type="ARBA" id="ARBA00004123"/>
    </source>
</evidence>
<proteinExistence type="predicted"/>
<evidence type="ECO:0000256" key="3">
    <source>
        <dbReference type="ARBA" id="ARBA00022763"/>
    </source>
</evidence>